<dbReference type="InterPro" id="IPR017871">
    <property type="entry name" value="ABC_transporter-like_CS"/>
</dbReference>
<evidence type="ECO:0000256" key="2">
    <source>
        <dbReference type="ARBA" id="ARBA00022737"/>
    </source>
</evidence>
<evidence type="ECO:0000256" key="3">
    <source>
        <dbReference type="ARBA" id="ARBA00022741"/>
    </source>
</evidence>
<evidence type="ECO:0000313" key="7">
    <source>
        <dbReference type="EMBL" id="MDS0300317.1"/>
    </source>
</evidence>
<accession>A0ABU2GHL5</accession>
<dbReference type="PANTHER" id="PTHR43790">
    <property type="entry name" value="CARBOHYDRATE TRANSPORT ATP-BINDING PROTEIN MG119-RELATED"/>
    <property type="match status" value="1"/>
</dbReference>
<dbReference type="SUPFAM" id="SSF52540">
    <property type="entry name" value="P-loop containing nucleoside triphosphate hydrolases"/>
    <property type="match status" value="2"/>
</dbReference>
<dbReference type="RefSeq" id="WP_310925213.1">
    <property type="nucleotide sequence ID" value="NZ_JAMQOP010000003.1"/>
</dbReference>
<dbReference type="PROSITE" id="PS50893">
    <property type="entry name" value="ABC_TRANSPORTER_2"/>
    <property type="match status" value="2"/>
</dbReference>
<proteinExistence type="predicted"/>
<keyword evidence="3" id="KW-0547">Nucleotide-binding</keyword>
<dbReference type="SMART" id="SM00382">
    <property type="entry name" value="AAA"/>
    <property type="match status" value="2"/>
</dbReference>
<dbReference type="CDD" id="cd03216">
    <property type="entry name" value="ABC_Carb_Monos_I"/>
    <property type="match status" value="1"/>
</dbReference>
<dbReference type="Pfam" id="PF00005">
    <property type="entry name" value="ABC_tran"/>
    <property type="match status" value="2"/>
</dbReference>
<protein>
    <submittedName>
        <fullName evidence="7">Sugar ABC transporter ATP-binding protein</fullName>
    </submittedName>
</protein>
<evidence type="ECO:0000256" key="1">
    <source>
        <dbReference type="ARBA" id="ARBA00022448"/>
    </source>
</evidence>
<evidence type="ECO:0000256" key="5">
    <source>
        <dbReference type="SAM" id="MobiDB-lite"/>
    </source>
</evidence>
<keyword evidence="1" id="KW-0813">Transport</keyword>
<dbReference type="GO" id="GO:0005524">
    <property type="term" value="F:ATP binding"/>
    <property type="evidence" value="ECO:0007669"/>
    <property type="project" value="UniProtKB-KW"/>
</dbReference>
<dbReference type="PROSITE" id="PS00211">
    <property type="entry name" value="ABC_TRANSPORTER_1"/>
    <property type="match status" value="1"/>
</dbReference>
<dbReference type="InterPro" id="IPR003593">
    <property type="entry name" value="AAA+_ATPase"/>
</dbReference>
<evidence type="ECO:0000259" key="6">
    <source>
        <dbReference type="PROSITE" id="PS50893"/>
    </source>
</evidence>
<feature type="domain" description="ABC transporter" evidence="6">
    <location>
        <begin position="25"/>
        <end position="263"/>
    </location>
</feature>
<dbReference type="InterPro" id="IPR050107">
    <property type="entry name" value="ABC_carbohydrate_import_ATPase"/>
</dbReference>
<reference evidence="7 8" key="1">
    <citation type="submission" date="2022-06" db="EMBL/GenBank/DDBJ databases">
        <title>Halogeometricum sp. a new haloarchaeum isolate from saline soil.</title>
        <authorList>
            <person name="Strakova D."/>
            <person name="Galisteo C."/>
            <person name="Sanchez-Porro C."/>
            <person name="Ventosa A."/>
        </authorList>
    </citation>
    <scope>NUCLEOTIDE SEQUENCE [LARGE SCALE GENOMIC DNA]</scope>
    <source>
        <strain evidence="7 8">S1BR25-6</strain>
    </source>
</reference>
<dbReference type="InterPro" id="IPR027417">
    <property type="entry name" value="P-loop_NTPase"/>
</dbReference>
<dbReference type="Gene3D" id="3.40.50.300">
    <property type="entry name" value="P-loop containing nucleotide triphosphate hydrolases"/>
    <property type="match status" value="2"/>
</dbReference>
<feature type="domain" description="ABC transporter" evidence="6">
    <location>
        <begin position="275"/>
        <end position="523"/>
    </location>
</feature>
<keyword evidence="8" id="KW-1185">Reference proteome</keyword>
<name>A0ABU2GHL5_9EURY</name>
<gene>
    <name evidence="7" type="ORF">NDI76_16345</name>
</gene>
<sequence>MASETYTEEINADRASPTGGNDHSFRVEGISKSFRHVQALKDVSLAVDHGEVIGLVGENGAGKSTLLNILTGVLEADEGQLYVDGEAVTFTNPREAANYGVSLVHQEQDVITTMRGYENLYLGREMEQFGVLKKEQMREEAQAFVDDLGINIDVDERVRNYTFNERQMLEIAKAFHVSQKSENPVILLDEPTAGLEESGRKILFDLVNDLRDRATFVFVSHELDEVLQISDRIYVLKDGERVDDTTAADATTDSLQQAMVGRETADEYYRVPDQQREADLGETTMTVKEVVHEDTVGPVSFSVREGEIFGIVGVEGSGKQRLGRLLAGDLDTVHGSISVDGTTLQSPTVSDMVDAGVGYIPKDRKSEGLLLYQSVLVNTSLAMVRDMNGNMPLLDLDAEEEATRNAIEELSIKTPGPNALVHGLSGGNQQKVVIARWLAQETPVLVMDNVTRGIDVGAKEEVYRLCRELTDQGVSIVFIGDELPEVIGMSNRIAVMAKGEFVGEPFDASPGNKPTEEDLIQEMI</sequence>
<keyword evidence="2" id="KW-0677">Repeat</keyword>
<evidence type="ECO:0000256" key="4">
    <source>
        <dbReference type="ARBA" id="ARBA00022840"/>
    </source>
</evidence>
<dbReference type="Proteomes" id="UP001257060">
    <property type="component" value="Unassembled WGS sequence"/>
</dbReference>
<keyword evidence="4 7" id="KW-0067">ATP-binding</keyword>
<dbReference type="InterPro" id="IPR003439">
    <property type="entry name" value="ABC_transporter-like_ATP-bd"/>
</dbReference>
<organism evidence="7 8">
    <name type="scientific">Halogeometricum salsisoli</name>
    <dbReference type="NCBI Taxonomy" id="2950536"/>
    <lineage>
        <taxon>Archaea</taxon>
        <taxon>Methanobacteriati</taxon>
        <taxon>Methanobacteriota</taxon>
        <taxon>Stenosarchaea group</taxon>
        <taxon>Halobacteria</taxon>
        <taxon>Halobacteriales</taxon>
        <taxon>Haloferacaceae</taxon>
        <taxon>Halogeometricum</taxon>
    </lineage>
</organism>
<dbReference type="CDD" id="cd03215">
    <property type="entry name" value="ABC_Carb_Monos_II"/>
    <property type="match status" value="1"/>
</dbReference>
<feature type="region of interest" description="Disordered" evidence="5">
    <location>
        <begin position="1"/>
        <end position="24"/>
    </location>
</feature>
<dbReference type="EMBL" id="JAMQOP010000003">
    <property type="protein sequence ID" value="MDS0300317.1"/>
    <property type="molecule type" value="Genomic_DNA"/>
</dbReference>
<dbReference type="PANTHER" id="PTHR43790:SF9">
    <property type="entry name" value="GALACTOFURANOSE TRANSPORTER ATP-BINDING PROTEIN YTFR"/>
    <property type="match status" value="1"/>
</dbReference>
<comment type="caution">
    <text evidence="7">The sequence shown here is derived from an EMBL/GenBank/DDBJ whole genome shotgun (WGS) entry which is preliminary data.</text>
</comment>
<evidence type="ECO:0000313" key="8">
    <source>
        <dbReference type="Proteomes" id="UP001257060"/>
    </source>
</evidence>